<evidence type="ECO:0000313" key="9">
    <source>
        <dbReference type="EMBL" id="SHN61441.1"/>
    </source>
</evidence>
<dbReference type="PANTHER" id="PTHR12992">
    <property type="entry name" value="NUDIX HYDROLASE"/>
    <property type="match status" value="1"/>
</dbReference>
<feature type="domain" description="Nudix hydrolase" evidence="8">
    <location>
        <begin position="79"/>
        <end position="210"/>
    </location>
</feature>
<gene>
    <name evidence="9" type="ORF">SAMN05216200_103170</name>
</gene>
<feature type="region of interest" description="Disordered" evidence="7">
    <location>
        <begin position="1"/>
        <end position="70"/>
    </location>
</feature>
<dbReference type="InterPro" id="IPR015797">
    <property type="entry name" value="NUDIX_hydrolase-like_dom_sf"/>
</dbReference>
<dbReference type="PANTHER" id="PTHR12992:SF11">
    <property type="entry name" value="MITOCHONDRIAL COENZYME A DIPHOSPHATASE NUDT8"/>
    <property type="match status" value="1"/>
</dbReference>
<accession>A0A1M7SSN8</accession>
<dbReference type="Gene3D" id="3.90.79.10">
    <property type="entry name" value="Nucleoside Triphosphate Pyrophosphohydrolase"/>
    <property type="match status" value="1"/>
</dbReference>
<dbReference type="PROSITE" id="PS51462">
    <property type="entry name" value="NUDIX"/>
    <property type="match status" value="1"/>
</dbReference>
<reference evidence="9 10" key="1">
    <citation type="submission" date="2016-12" db="EMBL/GenBank/DDBJ databases">
        <authorList>
            <person name="Song W.-J."/>
            <person name="Kurnit D.M."/>
        </authorList>
    </citation>
    <scope>NUCLEOTIDE SEQUENCE [LARGE SCALE GENOMIC DNA]</scope>
    <source>
        <strain evidence="9 10">CGMCC 1.10808</strain>
    </source>
</reference>
<dbReference type="GO" id="GO:0046872">
    <property type="term" value="F:metal ion binding"/>
    <property type="evidence" value="ECO:0007669"/>
    <property type="project" value="UniProtKB-KW"/>
</dbReference>
<dbReference type="Proteomes" id="UP000184066">
    <property type="component" value="Unassembled WGS sequence"/>
</dbReference>
<dbReference type="SUPFAM" id="SSF55811">
    <property type="entry name" value="Nudix"/>
    <property type="match status" value="1"/>
</dbReference>
<keyword evidence="10" id="KW-1185">Reference proteome</keyword>
<dbReference type="InterPro" id="IPR045121">
    <property type="entry name" value="CoAse"/>
</dbReference>
<keyword evidence="4" id="KW-0378">Hydrolase</keyword>
<dbReference type="NCBIfam" id="NF007980">
    <property type="entry name" value="PRK10707.1"/>
    <property type="match status" value="1"/>
</dbReference>
<evidence type="ECO:0000256" key="2">
    <source>
        <dbReference type="ARBA" id="ARBA00001946"/>
    </source>
</evidence>
<proteinExistence type="predicted"/>
<comment type="cofactor">
    <cofactor evidence="1">
        <name>Mn(2+)</name>
        <dbReference type="ChEBI" id="CHEBI:29035"/>
    </cofactor>
</comment>
<evidence type="ECO:0000256" key="7">
    <source>
        <dbReference type="SAM" id="MobiDB-lite"/>
    </source>
</evidence>
<evidence type="ECO:0000256" key="1">
    <source>
        <dbReference type="ARBA" id="ARBA00001936"/>
    </source>
</evidence>
<sequence>MQDAFDTPPHDPAAALNDEADPTLDPGAGPQPLDAPRPPRMPVSEDDLRRVARGGGRAGSSDYDLNPELRDALPPRRKLRPAAVLCPLVRRPQGLHVILTRRADHLRHHPGQVAFPGGKVEPNDPSPAAAALREAQEEIGLDPAMVELLGAIDGHETVTGFLVTPWLGLVDPAFSPRPDPSEVAEVFEVPLDWLMDPANHARGWREWNGQRRWYYEMPWRGRRIWGATARMLVGLSARLAALDGAGGGAA</sequence>
<evidence type="ECO:0000313" key="10">
    <source>
        <dbReference type="Proteomes" id="UP000184066"/>
    </source>
</evidence>
<dbReference type="EMBL" id="FRDL01000003">
    <property type="protein sequence ID" value="SHN61441.1"/>
    <property type="molecule type" value="Genomic_DNA"/>
</dbReference>
<comment type="cofactor">
    <cofactor evidence="2">
        <name>Mg(2+)</name>
        <dbReference type="ChEBI" id="CHEBI:18420"/>
    </cofactor>
</comment>
<dbReference type="InterPro" id="IPR000086">
    <property type="entry name" value="NUDIX_hydrolase_dom"/>
</dbReference>
<keyword evidence="6" id="KW-0464">Manganese</keyword>
<dbReference type="GO" id="GO:0010945">
    <property type="term" value="F:coenzyme A diphosphatase activity"/>
    <property type="evidence" value="ECO:0007669"/>
    <property type="project" value="InterPro"/>
</dbReference>
<evidence type="ECO:0000259" key="8">
    <source>
        <dbReference type="PROSITE" id="PS51462"/>
    </source>
</evidence>
<keyword evidence="3" id="KW-0479">Metal-binding</keyword>
<dbReference type="Pfam" id="PF00293">
    <property type="entry name" value="NUDIX"/>
    <property type="match status" value="1"/>
</dbReference>
<evidence type="ECO:0000256" key="5">
    <source>
        <dbReference type="ARBA" id="ARBA00022842"/>
    </source>
</evidence>
<evidence type="ECO:0000256" key="6">
    <source>
        <dbReference type="ARBA" id="ARBA00023211"/>
    </source>
</evidence>
<evidence type="ECO:0000256" key="4">
    <source>
        <dbReference type="ARBA" id="ARBA00022801"/>
    </source>
</evidence>
<keyword evidence="5" id="KW-0460">Magnesium</keyword>
<dbReference type="STRING" id="1189325.SAMN04488119_101169"/>
<dbReference type="AlphaFoldDB" id="A0A1M7SSN8"/>
<name>A0A1M7SSN8_9RHOB</name>
<protein>
    <submittedName>
        <fullName evidence="9">8-oxo-dGTP pyrophosphatase MutT, NUDIX family</fullName>
    </submittedName>
</protein>
<organism evidence="9 10">
    <name type="scientific">Oceanicella actignis</name>
    <dbReference type="NCBI Taxonomy" id="1189325"/>
    <lineage>
        <taxon>Bacteria</taxon>
        <taxon>Pseudomonadati</taxon>
        <taxon>Pseudomonadota</taxon>
        <taxon>Alphaproteobacteria</taxon>
        <taxon>Rhodobacterales</taxon>
        <taxon>Paracoccaceae</taxon>
        <taxon>Oceanicella</taxon>
    </lineage>
</organism>
<evidence type="ECO:0000256" key="3">
    <source>
        <dbReference type="ARBA" id="ARBA00022723"/>
    </source>
</evidence>
<dbReference type="CDD" id="cd03426">
    <property type="entry name" value="NUDIX_CoAse_Nudt7"/>
    <property type="match status" value="1"/>
</dbReference>